<reference evidence="1 2" key="1">
    <citation type="submission" date="2007-01" db="EMBL/GenBank/DDBJ databases">
        <authorList>
            <person name="Haygood M."/>
            <person name="Podell S."/>
            <person name="Anderson C."/>
            <person name="Hopkinson B."/>
            <person name="Roe K."/>
            <person name="Barbeau K."/>
            <person name="Gaasterland T."/>
            <person name="Ferriera S."/>
            <person name="Johnson J."/>
            <person name="Kravitz S."/>
            <person name="Beeson K."/>
            <person name="Sutton G."/>
            <person name="Rogers Y.-H."/>
            <person name="Friedman R."/>
            <person name="Frazier M."/>
            <person name="Venter J.C."/>
        </authorList>
    </citation>
    <scope>NUCLEOTIDE SEQUENCE [LARGE SCALE GENOMIC DNA]</scope>
    <source>
        <strain evidence="1 2">ATCC 23134</strain>
    </source>
</reference>
<dbReference type="AlphaFoldDB" id="A1ZK13"/>
<evidence type="ECO:0000313" key="2">
    <source>
        <dbReference type="Proteomes" id="UP000004095"/>
    </source>
</evidence>
<name>A1ZK13_MICM2</name>
<evidence type="ECO:0000313" key="1">
    <source>
        <dbReference type="EMBL" id="EAY29466.1"/>
    </source>
</evidence>
<proteinExistence type="predicted"/>
<keyword evidence="2" id="KW-1185">Reference proteome</keyword>
<organism evidence="1 2">
    <name type="scientific">Microscilla marina ATCC 23134</name>
    <dbReference type="NCBI Taxonomy" id="313606"/>
    <lineage>
        <taxon>Bacteria</taxon>
        <taxon>Pseudomonadati</taxon>
        <taxon>Bacteroidota</taxon>
        <taxon>Cytophagia</taxon>
        <taxon>Cytophagales</taxon>
        <taxon>Microscillaceae</taxon>
        <taxon>Microscilla</taxon>
    </lineage>
</organism>
<accession>A1ZK13</accession>
<comment type="caution">
    <text evidence="1">The sequence shown here is derived from an EMBL/GenBank/DDBJ whole genome shotgun (WGS) entry which is preliminary data.</text>
</comment>
<dbReference type="Proteomes" id="UP000004095">
    <property type="component" value="Unassembled WGS sequence"/>
</dbReference>
<gene>
    <name evidence="1" type="ORF">M23134_01526</name>
</gene>
<sequence length="429" mass="50304">MAYQSQYTQLKDIIQRLLKHRRAATIFSQQLWQLQGKSKHTAPRNLHNKILDGTIDFTKRWSDYLEDALGIAQKVLHQFEPQNIHITDQADWIYLTIAEIKQFMIEEIRLSLERLPSPHPKEEQRHTAQLLTRFQHEKKLVRKVQPQLTAPLGFQIPHFRSLLGKQTTIQHRNALQNLRVAFPTGHTATAAVVLTLNSLFRLNWMLQYDITHSVYLQRSMANEKIIPHLVILADSLALGLFNIPKQRIYQVLGYLWQNEITVLKNTSGTNTKNEQQALYGDVYYNLSYPNSGADLLFNHYKQHQQINATIQPQHSSYEKALDVLSSDPYNFIITNDTQARLYEALPSIQRIPALSYFTDNLILFNDNYFARFKSRKSDVLRELKSLIYYVLYRLQWMDEQSLERLVSQMMADQTFLFHYLISKSIKLQN</sequence>
<dbReference type="RefSeq" id="WP_002696543.1">
    <property type="nucleotide sequence ID" value="NZ_AAWS01000011.1"/>
</dbReference>
<dbReference type="EMBL" id="AAWS01000011">
    <property type="protein sequence ID" value="EAY29466.1"/>
    <property type="molecule type" value="Genomic_DNA"/>
</dbReference>
<protein>
    <submittedName>
        <fullName evidence="1">Uncharacterized protein</fullName>
    </submittedName>
</protein>